<keyword evidence="2" id="KW-1185">Reference proteome</keyword>
<dbReference type="RefSeq" id="WP_184423410.1">
    <property type="nucleotide sequence ID" value="NZ_AP027362.1"/>
</dbReference>
<protein>
    <submittedName>
        <fullName evidence="1">Uncharacterized protein</fullName>
    </submittedName>
</protein>
<dbReference type="Proteomes" id="UP000537141">
    <property type="component" value="Unassembled WGS sequence"/>
</dbReference>
<comment type="caution">
    <text evidence="1">The sequence shown here is derived from an EMBL/GenBank/DDBJ whole genome shotgun (WGS) entry which is preliminary data.</text>
</comment>
<evidence type="ECO:0000313" key="2">
    <source>
        <dbReference type="Proteomes" id="UP000537141"/>
    </source>
</evidence>
<evidence type="ECO:0000313" key="1">
    <source>
        <dbReference type="EMBL" id="MBB6542585.1"/>
    </source>
</evidence>
<gene>
    <name evidence="1" type="ORF">HNQ55_001084</name>
</gene>
<dbReference type="EMBL" id="JACHHU010000006">
    <property type="protein sequence ID" value="MBB6542585.1"/>
    <property type="molecule type" value="Genomic_DNA"/>
</dbReference>
<accession>A0A7X0NFT3</accession>
<reference evidence="1 2" key="1">
    <citation type="submission" date="2020-08" db="EMBL/GenBank/DDBJ databases">
        <title>Genomic Encyclopedia of Type Strains, Phase IV (KMG-IV): sequencing the most valuable type-strain genomes for metagenomic binning, comparative biology and taxonomic classification.</title>
        <authorList>
            <person name="Goeker M."/>
        </authorList>
    </citation>
    <scope>NUCLEOTIDE SEQUENCE [LARGE SCALE GENOMIC DNA]</scope>
    <source>
        <strain evidence="1 2">DSM 26287</strain>
    </source>
</reference>
<organism evidence="1 2">
    <name type="scientific">Thalassotalea piscium</name>
    <dbReference type="NCBI Taxonomy" id="1230533"/>
    <lineage>
        <taxon>Bacteria</taxon>
        <taxon>Pseudomonadati</taxon>
        <taxon>Pseudomonadota</taxon>
        <taxon>Gammaproteobacteria</taxon>
        <taxon>Alteromonadales</taxon>
        <taxon>Colwelliaceae</taxon>
        <taxon>Thalassotalea</taxon>
    </lineage>
</organism>
<proteinExistence type="predicted"/>
<sequence length="55" mass="6451">MMTLSAFTTWQLVYLTPEGDTKFALKTEYTWQPSVDKYAVESIFAYHDLAMIKIR</sequence>
<dbReference type="AlphaFoldDB" id="A0A7X0NFT3"/>
<name>A0A7X0NFT3_9GAMM</name>